<dbReference type="EC" id="2.4.1.134" evidence="16"/>
<comment type="similarity">
    <text evidence="6">Belongs to the glycosyltransferase 31 family.</text>
</comment>
<dbReference type="InterPro" id="IPR009447">
    <property type="entry name" value="PIGW/GWT1"/>
</dbReference>
<keyword evidence="15" id="KW-0464">Manganese</keyword>
<keyword evidence="10" id="KW-0735">Signal-anchor</keyword>
<feature type="transmembrane region" description="Helical" evidence="17">
    <location>
        <begin position="553"/>
        <end position="576"/>
    </location>
</feature>
<comment type="cofactor">
    <cofactor evidence="1">
        <name>Mn(2+)</name>
        <dbReference type="ChEBI" id="CHEBI:29035"/>
    </cofactor>
</comment>
<evidence type="ECO:0000256" key="16">
    <source>
        <dbReference type="ARBA" id="ARBA00066517"/>
    </source>
</evidence>
<dbReference type="FunFam" id="3.90.550.50:FF:000018">
    <property type="entry name" value="Hexosyltransferase"/>
    <property type="match status" value="1"/>
</dbReference>
<evidence type="ECO:0000256" key="2">
    <source>
        <dbReference type="ARBA" id="ARBA00004141"/>
    </source>
</evidence>
<dbReference type="InterPro" id="IPR002659">
    <property type="entry name" value="Glyco_trans_31"/>
</dbReference>
<dbReference type="PANTHER" id="PTHR20661:SF0">
    <property type="entry name" value="PHOSPHATIDYLINOSITOL-GLYCAN BIOSYNTHESIS CLASS W PROTEIN"/>
    <property type="match status" value="1"/>
</dbReference>
<feature type="transmembrane region" description="Helical" evidence="17">
    <location>
        <begin position="656"/>
        <end position="675"/>
    </location>
</feature>
<feature type="transmembrane region" description="Helical" evidence="17">
    <location>
        <begin position="389"/>
        <end position="407"/>
    </location>
</feature>
<evidence type="ECO:0000313" key="18">
    <source>
        <dbReference type="Proteomes" id="UP000095281"/>
    </source>
</evidence>
<feature type="transmembrane region" description="Helical" evidence="17">
    <location>
        <begin position="413"/>
        <end position="432"/>
    </location>
</feature>
<keyword evidence="11 17" id="KW-1133">Transmembrane helix</keyword>
<comment type="pathway">
    <text evidence="5">Glycan metabolism; heparan sulfate biosynthesis.</text>
</comment>
<evidence type="ECO:0000256" key="7">
    <source>
        <dbReference type="ARBA" id="ARBA00022676"/>
    </source>
</evidence>
<keyword evidence="18" id="KW-1185">Reference proteome</keyword>
<proteinExistence type="inferred from homology"/>
<evidence type="ECO:0000256" key="1">
    <source>
        <dbReference type="ARBA" id="ARBA00001936"/>
    </source>
</evidence>
<dbReference type="GO" id="GO:0005783">
    <property type="term" value="C:endoplasmic reticulum"/>
    <property type="evidence" value="ECO:0007669"/>
    <property type="project" value="TreeGrafter"/>
</dbReference>
<dbReference type="GO" id="GO:0000139">
    <property type="term" value="C:Golgi membrane"/>
    <property type="evidence" value="ECO:0007669"/>
    <property type="project" value="UniProtKB-SubCell"/>
</dbReference>
<accession>A0A1I8B301</accession>
<protein>
    <recommendedName>
        <fullName evidence="16">galactosylxylosylprotein 3-beta-galactosyltransferase</fullName>
        <ecNumber evidence="16">2.4.1.134</ecNumber>
    </recommendedName>
</protein>
<evidence type="ECO:0000256" key="17">
    <source>
        <dbReference type="SAM" id="Phobius"/>
    </source>
</evidence>
<name>A0A1I8B301_MELHA</name>
<keyword evidence="8" id="KW-0808">Transferase</keyword>
<dbReference type="GO" id="GO:0072659">
    <property type="term" value="P:protein localization to plasma membrane"/>
    <property type="evidence" value="ECO:0007669"/>
    <property type="project" value="TreeGrafter"/>
</dbReference>
<evidence type="ECO:0000256" key="12">
    <source>
        <dbReference type="ARBA" id="ARBA00023034"/>
    </source>
</evidence>
<evidence type="ECO:0000256" key="15">
    <source>
        <dbReference type="ARBA" id="ARBA00023211"/>
    </source>
</evidence>
<dbReference type="WBParaSite" id="MhA1_Contig132.frz3.fgene2">
    <property type="protein sequence ID" value="MhA1_Contig132.frz3.fgene2"/>
    <property type="gene ID" value="MhA1_Contig132.frz3.fgene2"/>
</dbReference>
<dbReference type="PANTHER" id="PTHR20661">
    <property type="entry name" value="PHOSPHATIDYLINOSITOL-GLYCAN BIOSYNTHESIS CLASS W PROTEIN"/>
    <property type="match status" value="1"/>
</dbReference>
<evidence type="ECO:0000256" key="6">
    <source>
        <dbReference type="ARBA" id="ARBA00008661"/>
    </source>
</evidence>
<feature type="transmembrane region" description="Helical" evidence="17">
    <location>
        <begin position="728"/>
        <end position="751"/>
    </location>
</feature>
<keyword evidence="14" id="KW-0325">Glycoprotein</keyword>
<dbReference type="GO" id="GO:0032216">
    <property type="term" value="F:glucosaminyl-phosphatidylinositol O-acyltransferase activity"/>
    <property type="evidence" value="ECO:0007669"/>
    <property type="project" value="TreeGrafter"/>
</dbReference>
<comment type="subcellular location">
    <subcellularLocation>
        <location evidence="3">Golgi apparatus membrane</location>
        <topology evidence="3">Single-pass type II membrane protein</topology>
    </subcellularLocation>
    <subcellularLocation>
        <location evidence="2">Membrane</location>
        <topology evidence="2">Multi-pass membrane protein</topology>
    </subcellularLocation>
</comment>
<keyword evidence="12" id="KW-0333">Golgi apparatus</keyword>
<keyword evidence="9 17" id="KW-0812">Transmembrane</keyword>
<dbReference type="Pfam" id="PF06423">
    <property type="entry name" value="GWT1"/>
    <property type="match status" value="1"/>
</dbReference>
<organism evidence="18 19">
    <name type="scientific">Meloidogyne hapla</name>
    <name type="common">Root-knot nematode worm</name>
    <dbReference type="NCBI Taxonomy" id="6305"/>
    <lineage>
        <taxon>Eukaryota</taxon>
        <taxon>Metazoa</taxon>
        <taxon>Ecdysozoa</taxon>
        <taxon>Nematoda</taxon>
        <taxon>Chromadorea</taxon>
        <taxon>Rhabditida</taxon>
        <taxon>Tylenchina</taxon>
        <taxon>Tylenchomorpha</taxon>
        <taxon>Tylenchoidea</taxon>
        <taxon>Meloidogynidae</taxon>
        <taxon>Meloidogyninae</taxon>
        <taxon>Meloidogyne</taxon>
    </lineage>
</organism>
<evidence type="ECO:0000256" key="10">
    <source>
        <dbReference type="ARBA" id="ARBA00022968"/>
    </source>
</evidence>
<comment type="pathway">
    <text evidence="4">Glycan metabolism; chondroitin sulfate biosynthesis.</text>
</comment>
<feature type="transmembrane region" description="Helical" evidence="17">
    <location>
        <begin position="356"/>
        <end position="377"/>
    </location>
</feature>
<evidence type="ECO:0000256" key="4">
    <source>
        <dbReference type="ARBA" id="ARBA00004840"/>
    </source>
</evidence>
<evidence type="ECO:0000256" key="11">
    <source>
        <dbReference type="ARBA" id="ARBA00022989"/>
    </source>
</evidence>
<sequence length="812" mass="93412">MPFAAIKRIKRKWLPLALIGLYTFCLFWFGRLSAQIGILERISFSVNQVPSIESPSILPSTYLLVLIMTKAENLALKKPFFLFKIELRDTIRQTWLRLSTKTPNLYIHKFVVGMDEKNHLIEEEMNKHSDLLLINLTSESYQNLAKKTLLAFSSVSEKFKFVYLLKIDDDSFVRLGALLNALKDIEQHPLLYWGFLDGRAKPRHGGKWAENEWRLCDRYLPYQLGGGYILGQKLVDYIAKNAQLLQLYRSEDVSVGACPRFDTEWTSRGCNNEYLITHKKTIKEMQTLFKSLSSYGVLCFPNEYRLRPSYIYDFSKPPSECCTRRNGSKIPYFFLINFAALRRMLGNDLSQQSETALVYFNGILTILIRNALVQLIWNGGTSNQRDDRWPLFSLDFFTIVLPMFFIQTLLADYLFLILGSFIILILIILALNKSKISFKRNRPHEESLNSQKLSKPQCCEMFICCRLVRPETSRAIYNTHTMMRALLLNTTALAILAVDFSIFPRRYAKTHYYGQSLMDTGTAAFVFVNALADESADRQGRKPRERALKSTMNLFLFRVPTLFILILLGIGRSLFVQLSGYGQDVTEYGVHWNFFVTLFFIRMFVAIVPTNLIIFVGLFIGIIYQIMLTFAGLESWLFKSEYGGRHGFIDQNREGIFSLFGYFFVYSGSFLYSKLSTKFLEKEKRLSLARTLLLFLISIFCYGVQYLLENYGFRLQASRRLANLPYCFSMLSLFSASINLLLILQFIAPFLQSKGGLVESISRNALLHFLVANLLTGFINIFSDNILEIKGAIIQNFFKRNISLQGAALGLG</sequence>
<keyword evidence="7" id="KW-0328">Glycosyltransferase</keyword>
<feature type="transmembrane region" description="Helical" evidence="17">
    <location>
        <begin position="687"/>
        <end position="708"/>
    </location>
</feature>
<evidence type="ECO:0000256" key="3">
    <source>
        <dbReference type="ARBA" id="ARBA00004323"/>
    </source>
</evidence>
<feature type="transmembrane region" description="Helical" evidence="17">
    <location>
        <begin position="612"/>
        <end position="636"/>
    </location>
</feature>
<feature type="transmembrane region" description="Helical" evidence="17">
    <location>
        <begin position="763"/>
        <end position="782"/>
    </location>
</feature>
<evidence type="ECO:0000256" key="9">
    <source>
        <dbReference type="ARBA" id="ARBA00022692"/>
    </source>
</evidence>
<feature type="transmembrane region" description="Helical" evidence="17">
    <location>
        <begin position="486"/>
        <end position="506"/>
    </location>
</feature>
<evidence type="ECO:0000256" key="5">
    <source>
        <dbReference type="ARBA" id="ARBA00005093"/>
    </source>
</evidence>
<dbReference type="GO" id="GO:0006506">
    <property type="term" value="P:GPI anchor biosynthetic process"/>
    <property type="evidence" value="ECO:0007669"/>
    <property type="project" value="InterPro"/>
</dbReference>
<feature type="transmembrane region" description="Helical" evidence="17">
    <location>
        <begin position="588"/>
        <end position="605"/>
    </location>
</feature>
<evidence type="ECO:0000256" key="14">
    <source>
        <dbReference type="ARBA" id="ARBA00023180"/>
    </source>
</evidence>
<dbReference type="Gene3D" id="3.90.550.50">
    <property type="match status" value="1"/>
</dbReference>
<keyword evidence="13 17" id="KW-0472">Membrane</keyword>
<dbReference type="Proteomes" id="UP000095281">
    <property type="component" value="Unplaced"/>
</dbReference>
<dbReference type="GO" id="GO:0006024">
    <property type="term" value="P:glycosaminoglycan biosynthetic process"/>
    <property type="evidence" value="ECO:0007669"/>
    <property type="project" value="UniProtKB-ARBA"/>
</dbReference>
<evidence type="ECO:0000256" key="8">
    <source>
        <dbReference type="ARBA" id="ARBA00022679"/>
    </source>
</evidence>
<dbReference type="GO" id="GO:0047220">
    <property type="term" value="F:galactosylxylosylprotein 3-beta-galactosyltransferase activity"/>
    <property type="evidence" value="ECO:0007669"/>
    <property type="project" value="UniProtKB-EC"/>
</dbReference>
<dbReference type="Pfam" id="PF01762">
    <property type="entry name" value="Galactosyl_T"/>
    <property type="match status" value="1"/>
</dbReference>
<reference evidence="19" key="1">
    <citation type="submission" date="2016-11" db="UniProtKB">
        <authorList>
            <consortium name="WormBaseParasite"/>
        </authorList>
    </citation>
    <scope>IDENTIFICATION</scope>
</reference>
<dbReference type="AlphaFoldDB" id="A0A1I8B301"/>
<evidence type="ECO:0000256" key="13">
    <source>
        <dbReference type="ARBA" id="ARBA00023136"/>
    </source>
</evidence>
<evidence type="ECO:0000313" key="19">
    <source>
        <dbReference type="WBParaSite" id="MhA1_Contig132.frz3.fgene2"/>
    </source>
</evidence>